<reference evidence="2 3" key="1">
    <citation type="submission" date="2020-04" db="EMBL/GenBank/DDBJ databases">
        <title>Perkinsus olseni comparative genomics.</title>
        <authorList>
            <person name="Bogema D.R."/>
        </authorList>
    </citation>
    <scope>NUCLEOTIDE SEQUENCE [LARGE SCALE GENOMIC DNA]</scope>
    <source>
        <strain evidence="2 3">ATCC PRA-207</strain>
    </source>
</reference>
<feature type="non-terminal residue" evidence="2">
    <location>
        <position position="1"/>
    </location>
</feature>
<comment type="caution">
    <text evidence="2">The sequence shown here is derived from an EMBL/GenBank/DDBJ whole genome shotgun (WGS) entry which is preliminary data.</text>
</comment>
<dbReference type="EMBL" id="JABANO010020187">
    <property type="protein sequence ID" value="KAF4728913.1"/>
    <property type="molecule type" value="Genomic_DNA"/>
</dbReference>
<evidence type="ECO:0000313" key="2">
    <source>
        <dbReference type="EMBL" id="KAF4728913.1"/>
    </source>
</evidence>
<name>A0A7J6S813_PEROL</name>
<gene>
    <name evidence="2" type="ORF">FOZ63_017879</name>
</gene>
<accession>A0A7J6S813</accession>
<keyword evidence="3" id="KW-1185">Reference proteome</keyword>
<protein>
    <submittedName>
        <fullName evidence="2">Uncharacterized protein</fullName>
    </submittedName>
</protein>
<feature type="non-terminal residue" evidence="2">
    <location>
        <position position="53"/>
    </location>
</feature>
<dbReference type="Proteomes" id="UP000553632">
    <property type="component" value="Unassembled WGS sequence"/>
</dbReference>
<proteinExistence type="predicted"/>
<evidence type="ECO:0000256" key="1">
    <source>
        <dbReference type="SAM" id="MobiDB-lite"/>
    </source>
</evidence>
<feature type="region of interest" description="Disordered" evidence="1">
    <location>
        <begin position="21"/>
        <end position="53"/>
    </location>
</feature>
<dbReference type="AlphaFoldDB" id="A0A7J6S813"/>
<sequence>EYLQCSAAAWPDVWQWAVRNSGRSARERRSRGGNARSGPCGDAVIPAGPHHRA</sequence>
<organism evidence="2 3">
    <name type="scientific">Perkinsus olseni</name>
    <name type="common">Perkinsus atlanticus</name>
    <dbReference type="NCBI Taxonomy" id="32597"/>
    <lineage>
        <taxon>Eukaryota</taxon>
        <taxon>Sar</taxon>
        <taxon>Alveolata</taxon>
        <taxon>Perkinsozoa</taxon>
        <taxon>Perkinsea</taxon>
        <taxon>Perkinsida</taxon>
        <taxon>Perkinsidae</taxon>
        <taxon>Perkinsus</taxon>
    </lineage>
</organism>
<evidence type="ECO:0000313" key="3">
    <source>
        <dbReference type="Proteomes" id="UP000553632"/>
    </source>
</evidence>